<comment type="caution">
    <text evidence="10">The sequence shown here is derived from an EMBL/GenBank/DDBJ whole genome shotgun (WGS) entry which is preliminary data.</text>
</comment>
<evidence type="ECO:0000256" key="6">
    <source>
        <dbReference type="ARBA" id="ARBA00023211"/>
    </source>
</evidence>
<keyword evidence="6" id="KW-0464">Manganese</keyword>
<reference evidence="11" key="1">
    <citation type="journal article" date="2017" name="Appl. Environ. Microbiol.">
        <title>Genomic analysis of Calderihabitans maritimus KKC1, a thermophilic hydrogenogenic carboxydotrophic bacterium isolated from marine sediment.</title>
        <authorList>
            <person name="Omae K."/>
            <person name="Yoneda Y."/>
            <person name="Fukuyama Y."/>
            <person name="Yoshida T."/>
            <person name="Sako Y."/>
        </authorList>
    </citation>
    <scope>NUCLEOTIDE SEQUENCE [LARGE SCALE GENOMIC DNA]</scope>
    <source>
        <strain evidence="11">KKC1</strain>
    </source>
</reference>
<dbReference type="InterPro" id="IPR036457">
    <property type="entry name" value="PPM-type-like_dom_sf"/>
</dbReference>
<keyword evidence="4" id="KW-0378">Hydrolase</keyword>
<evidence type="ECO:0000256" key="1">
    <source>
        <dbReference type="ARBA" id="ARBA00001936"/>
    </source>
</evidence>
<evidence type="ECO:0000256" key="7">
    <source>
        <dbReference type="ARBA" id="ARBA00047761"/>
    </source>
</evidence>
<feature type="domain" description="PPM-type phosphatase" evidence="9">
    <location>
        <begin position="2"/>
        <end position="236"/>
    </location>
</feature>
<dbReference type="GO" id="GO:0004722">
    <property type="term" value="F:protein serine/threonine phosphatase activity"/>
    <property type="evidence" value="ECO:0007669"/>
    <property type="project" value="UniProtKB-EC"/>
</dbReference>
<dbReference type="PROSITE" id="PS51746">
    <property type="entry name" value="PPM_2"/>
    <property type="match status" value="1"/>
</dbReference>
<evidence type="ECO:0000313" key="11">
    <source>
        <dbReference type="Proteomes" id="UP000197032"/>
    </source>
</evidence>
<evidence type="ECO:0000256" key="4">
    <source>
        <dbReference type="ARBA" id="ARBA00022801"/>
    </source>
</evidence>
<evidence type="ECO:0000256" key="5">
    <source>
        <dbReference type="ARBA" id="ARBA00022912"/>
    </source>
</evidence>
<evidence type="ECO:0000256" key="3">
    <source>
        <dbReference type="ARBA" id="ARBA00022723"/>
    </source>
</evidence>
<dbReference type="SMART" id="SM00332">
    <property type="entry name" value="PP2Cc"/>
    <property type="match status" value="1"/>
</dbReference>
<name>A0A1Z5HQ30_9FIRM</name>
<dbReference type="CDD" id="cd00143">
    <property type="entry name" value="PP2Cc"/>
    <property type="match status" value="1"/>
</dbReference>
<dbReference type="PANTHER" id="PTHR47992">
    <property type="entry name" value="PROTEIN PHOSPHATASE"/>
    <property type="match status" value="1"/>
</dbReference>
<evidence type="ECO:0000313" key="10">
    <source>
        <dbReference type="EMBL" id="GAW91421.1"/>
    </source>
</evidence>
<dbReference type="RefSeq" id="WP_088552954.1">
    <property type="nucleotide sequence ID" value="NZ_BDGJ01000017.1"/>
</dbReference>
<dbReference type="SMART" id="SM00331">
    <property type="entry name" value="PP2C_SIG"/>
    <property type="match status" value="1"/>
</dbReference>
<dbReference type="OrthoDB" id="9801841at2"/>
<dbReference type="EC" id="3.1.3.16" evidence="2"/>
<comment type="catalytic activity">
    <reaction evidence="8">
        <text>O-phospho-L-threonyl-[protein] + H2O = L-threonyl-[protein] + phosphate</text>
        <dbReference type="Rhea" id="RHEA:47004"/>
        <dbReference type="Rhea" id="RHEA-COMP:11060"/>
        <dbReference type="Rhea" id="RHEA-COMP:11605"/>
        <dbReference type="ChEBI" id="CHEBI:15377"/>
        <dbReference type="ChEBI" id="CHEBI:30013"/>
        <dbReference type="ChEBI" id="CHEBI:43474"/>
        <dbReference type="ChEBI" id="CHEBI:61977"/>
        <dbReference type="EC" id="3.1.3.16"/>
    </reaction>
</comment>
<dbReference type="Proteomes" id="UP000197032">
    <property type="component" value="Unassembled WGS sequence"/>
</dbReference>
<keyword evidence="11" id="KW-1185">Reference proteome</keyword>
<dbReference type="FunFam" id="3.60.40.10:FF:000002">
    <property type="entry name" value="Serine/threonine phosphatase stp"/>
    <property type="match status" value="1"/>
</dbReference>
<comment type="catalytic activity">
    <reaction evidence="7">
        <text>O-phospho-L-seryl-[protein] + H2O = L-seryl-[protein] + phosphate</text>
        <dbReference type="Rhea" id="RHEA:20629"/>
        <dbReference type="Rhea" id="RHEA-COMP:9863"/>
        <dbReference type="Rhea" id="RHEA-COMP:11604"/>
        <dbReference type="ChEBI" id="CHEBI:15377"/>
        <dbReference type="ChEBI" id="CHEBI:29999"/>
        <dbReference type="ChEBI" id="CHEBI:43474"/>
        <dbReference type="ChEBI" id="CHEBI:83421"/>
        <dbReference type="EC" id="3.1.3.16"/>
    </reaction>
</comment>
<accession>A0A1Z5HQ30</accession>
<protein>
    <recommendedName>
        <fullName evidence="2">protein-serine/threonine phosphatase</fullName>
        <ecNumber evidence="2">3.1.3.16</ecNumber>
    </recommendedName>
</protein>
<dbReference type="NCBIfam" id="NF033484">
    <property type="entry name" value="Stp1_PP2C_phos"/>
    <property type="match status" value="1"/>
</dbReference>
<dbReference type="AlphaFoldDB" id="A0A1Z5HQ30"/>
<dbReference type="InterPro" id="IPR015655">
    <property type="entry name" value="PP2C"/>
</dbReference>
<sequence length="237" mass="26275">MQVEALTNTGLVREDNQDCYIIDEARGLLVVADGMGGHRAGEVASRLAVTAIKEYLEMADVSQDPAGKLREAVQRANALIYRYAHKSKQHLGMGTTVTAVLVTDNCLTLAHVGDSRAYLVKQDGIELLTQDHSLVGELVRNGSITEEEARCHPHRNILTRALGTEEQVKVDVMKFPLEKGDLILLCTDGLFNLVSEEEMYRLIRKCHNLKSAVQEMINLGLQRGGYDNITVVLARYE</sequence>
<dbReference type="GO" id="GO:0046872">
    <property type="term" value="F:metal ion binding"/>
    <property type="evidence" value="ECO:0007669"/>
    <property type="project" value="UniProtKB-KW"/>
</dbReference>
<keyword evidence="5" id="KW-0904">Protein phosphatase</keyword>
<evidence type="ECO:0000256" key="2">
    <source>
        <dbReference type="ARBA" id="ARBA00013081"/>
    </source>
</evidence>
<organism evidence="10 11">
    <name type="scientific">Calderihabitans maritimus</name>
    <dbReference type="NCBI Taxonomy" id="1246530"/>
    <lineage>
        <taxon>Bacteria</taxon>
        <taxon>Bacillati</taxon>
        <taxon>Bacillota</taxon>
        <taxon>Clostridia</taxon>
        <taxon>Neomoorellales</taxon>
        <taxon>Calderihabitantaceae</taxon>
        <taxon>Calderihabitans</taxon>
    </lineage>
</organism>
<comment type="cofactor">
    <cofactor evidence="1">
        <name>Mn(2+)</name>
        <dbReference type="ChEBI" id="CHEBI:29035"/>
    </cofactor>
</comment>
<dbReference type="EMBL" id="BDGJ01000017">
    <property type="protein sequence ID" value="GAW91421.1"/>
    <property type="molecule type" value="Genomic_DNA"/>
</dbReference>
<dbReference type="Pfam" id="PF13672">
    <property type="entry name" value="PP2C_2"/>
    <property type="match status" value="1"/>
</dbReference>
<evidence type="ECO:0000256" key="8">
    <source>
        <dbReference type="ARBA" id="ARBA00048336"/>
    </source>
</evidence>
<dbReference type="SUPFAM" id="SSF81606">
    <property type="entry name" value="PP2C-like"/>
    <property type="match status" value="1"/>
</dbReference>
<proteinExistence type="predicted"/>
<keyword evidence="3" id="KW-0479">Metal-binding</keyword>
<evidence type="ECO:0000259" key="9">
    <source>
        <dbReference type="PROSITE" id="PS51746"/>
    </source>
</evidence>
<gene>
    <name evidence="10" type="ORF">KKC1_05830</name>
</gene>
<dbReference type="InterPro" id="IPR001932">
    <property type="entry name" value="PPM-type_phosphatase-like_dom"/>
</dbReference>
<dbReference type="Gene3D" id="3.60.40.10">
    <property type="entry name" value="PPM-type phosphatase domain"/>
    <property type="match status" value="1"/>
</dbReference>